<keyword evidence="3" id="KW-1185">Reference proteome</keyword>
<dbReference type="InterPro" id="IPR022742">
    <property type="entry name" value="Hydrolase_4"/>
</dbReference>
<evidence type="ECO:0000259" key="1">
    <source>
        <dbReference type="Pfam" id="PF12146"/>
    </source>
</evidence>
<dbReference type="PANTHER" id="PTHR47751">
    <property type="entry name" value="SUPERFAMILY HYDROLASE, PUTATIVE (AFU_ORTHOLOGUE AFUA_2G16580)-RELATED"/>
    <property type="match status" value="1"/>
</dbReference>
<gene>
    <name evidence="2" type="ORF">GCM10011401_08160</name>
</gene>
<dbReference type="Gene3D" id="3.40.50.1820">
    <property type="entry name" value="alpha/beta hydrolase"/>
    <property type="match status" value="1"/>
</dbReference>
<sequence length="314" mass="34303">MTTGTIERVTFRNPDMYWDIAADLHFPPNFDESKTYPTIVVAHPIGSCKEQTSGNIYAPALKDAGYLVIAFDASFQGASGGEPRFLEDPAQRVQDFSRVVDHLVTLPYVEIDRIGVLGICGGGGYALAAAKTEKRFRAVVSVTGANFGRLQREMAGQNGGCLQALVGIAQQRTKDARGEQSAVNGFLPETRDAAQQTGDIDIIEAFEYYRTDRGQAKHGCVLFEAAHGAAALGWDAFHLAEELFDQPLLVVIGDKDKQGAFGAHRDGHEIYERAYSTDKTLLEIDGASHYDLYDRPHGAGEALKTVIPFFDDRL</sequence>
<protein>
    <submittedName>
        <fullName evidence="2">Alpha/beta hydrolase</fullName>
    </submittedName>
</protein>
<proteinExistence type="predicted"/>
<evidence type="ECO:0000313" key="2">
    <source>
        <dbReference type="EMBL" id="GGE63421.1"/>
    </source>
</evidence>
<keyword evidence="2" id="KW-0378">Hydrolase</keyword>
<organism evidence="2 3">
    <name type="scientific">Nesterenkonia cremea</name>
    <dbReference type="NCBI Taxonomy" id="1882340"/>
    <lineage>
        <taxon>Bacteria</taxon>
        <taxon>Bacillati</taxon>
        <taxon>Actinomycetota</taxon>
        <taxon>Actinomycetes</taxon>
        <taxon>Micrococcales</taxon>
        <taxon>Micrococcaceae</taxon>
        <taxon>Nesterenkonia</taxon>
    </lineage>
</organism>
<feature type="domain" description="Serine aminopeptidase S33" evidence="1">
    <location>
        <begin position="57"/>
        <end position="292"/>
    </location>
</feature>
<dbReference type="AlphaFoldDB" id="A0A917EPU5"/>
<dbReference type="PANTHER" id="PTHR47751:SF1">
    <property type="entry name" value="SUPERFAMILY HYDROLASE, PUTATIVE (AFU_ORTHOLOGUE AFUA_2G16580)-RELATED"/>
    <property type="match status" value="1"/>
</dbReference>
<dbReference type="GO" id="GO:0016787">
    <property type="term" value="F:hydrolase activity"/>
    <property type="evidence" value="ECO:0007669"/>
    <property type="project" value="UniProtKB-KW"/>
</dbReference>
<name>A0A917EPU5_9MICC</name>
<dbReference type="RefSeq" id="WP_188682899.1">
    <property type="nucleotide sequence ID" value="NZ_BMIS01000002.1"/>
</dbReference>
<dbReference type="Proteomes" id="UP000633136">
    <property type="component" value="Unassembled WGS sequence"/>
</dbReference>
<dbReference type="EMBL" id="BMIS01000002">
    <property type="protein sequence ID" value="GGE63421.1"/>
    <property type="molecule type" value="Genomic_DNA"/>
</dbReference>
<reference evidence="2" key="1">
    <citation type="journal article" date="2014" name="Int. J. Syst. Evol. Microbiol.">
        <title>Complete genome sequence of Corynebacterium casei LMG S-19264T (=DSM 44701T), isolated from a smear-ripened cheese.</title>
        <authorList>
            <consortium name="US DOE Joint Genome Institute (JGI-PGF)"/>
            <person name="Walter F."/>
            <person name="Albersmeier A."/>
            <person name="Kalinowski J."/>
            <person name="Ruckert C."/>
        </authorList>
    </citation>
    <scope>NUCLEOTIDE SEQUENCE</scope>
    <source>
        <strain evidence="2">CGMCC 1.15388</strain>
    </source>
</reference>
<dbReference type="Pfam" id="PF12146">
    <property type="entry name" value="Hydrolase_4"/>
    <property type="match status" value="1"/>
</dbReference>
<dbReference type="Gene3D" id="1.10.10.800">
    <property type="match status" value="1"/>
</dbReference>
<dbReference type="InterPro" id="IPR029058">
    <property type="entry name" value="AB_hydrolase_fold"/>
</dbReference>
<evidence type="ECO:0000313" key="3">
    <source>
        <dbReference type="Proteomes" id="UP000633136"/>
    </source>
</evidence>
<reference evidence="2" key="2">
    <citation type="submission" date="2020-09" db="EMBL/GenBank/DDBJ databases">
        <authorList>
            <person name="Sun Q."/>
            <person name="Zhou Y."/>
        </authorList>
    </citation>
    <scope>NUCLEOTIDE SEQUENCE</scope>
    <source>
        <strain evidence="2">CGMCC 1.15388</strain>
    </source>
</reference>
<dbReference type="SUPFAM" id="SSF53474">
    <property type="entry name" value="alpha/beta-Hydrolases"/>
    <property type="match status" value="1"/>
</dbReference>
<comment type="caution">
    <text evidence="2">The sequence shown here is derived from an EMBL/GenBank/DDBJ whole genome shotgun (WGS) entry which is preliminary data.</text>
</comment>
<dbReference type="InterPro" id="IPR051411">
    <property type="entry name" value="Polyketide_trans_af380"/>
</dbReference>
<accession>A0A917EPU5</accession>